<evidence type="ECO:0000313" key="3">
    <source>
        <dbReference type="Proteomes" id="UP000368474"/>
    </source>
</evidence>
<protein>
    <submittedName>
        <fullName evidence="2">Uncharacterized protein</fullName>
    </submittedName>
</protein>
<feature type="coiled-coil region" evidence="1">
    <location>
        <begin position="35"/>
        <end position="62"/>
    </location>
</feature>
<evidence type="ECO:0000313" key="2">
    <source>
        <dbReference type="EMBL" id="VVE36411.1"/>
    </source>
</evidence>
<dbReference type="EMBL" id="CABPSD010000013">
    <property type="protein sequence ID" value="VVE36411.1"/>
    <property type="molecule type" value="Genomic_DNA"/>
</dbReference>
<dbReference type="RefSeq" id="WP_025249492.1">
    <property type="nucleotide sequence ID" value="NZ_CABPSD010000013.1"/>
</dbReference>
<sequence>MRALENQIDLDIALRKLHELALADGDLGYEYWYGIAQLLRNAASMRSEIEILSRALEECRAERNKALAVANSTHGNAGK</sequence>
<reference evidence="2 3" key="1">
    <citation type="submission" date="2019-08" db="EMBL/GenBank/DDBJ databases">
        <authorList>
            <person name="Peeters C."/>
        </authorList>
    </citation>
    <scope>NUCLEOTIDE SEQUENCE [LARGE SCALE GENOMIC DNA]</scope>
    <source>
        <strain evidence="2 3">LMG 31116</strain>
    </source>
</reference>
<proteinExistence type="predicted"/>
<accession>A0A5E4XJ51</accession>
<gene>
    <name evidence="2" type="ORF">PMO31116_03892</name>
</gene>
<dbReference type="AlphaFoldDB" id="A0A5E4XJ51"/>
<keyword evidence="1" id="KW-0175">Coiled coil</keyword>
<evidence type="ECO:0000256" key="1">
    <source>
        <dbReference type="SAM" id="Coils"/>
    </source>
</evidence>
<organism evidence="2 3">
    <name type="scientific">Pandoraea morbifera</name>
    <dbReference type="NCBI Taxonomy" id="2508300"/>
    <lineage>
        <taxon>Bacteria</taxon>
        <taxon>Pseudomonadati</taxon>
        <taxon>Pseudomonadota</taxon>
        <taxon>Betaproteobacteria</taxon>
        <taxon>Burkholderiales</taxon>
        <taxon>Burkholderiaceae</taxon>
        <taxon>Pandoraea</taxon>
    </lineage>
</organism>
<name>A0A5E4XJ51_9BURK</name>
<keyword evidence="3" id="KW-1185">Reference proteome</keyword>
<dbReference type="Proteomes" id="UP000368474">
    <property type="component" value="Unassembled WGS sequence"/>
</dbReference>